<organism evidence="1 2">
    <name type="scientific">Parabacteroides distasonis</name>
    <dbReference type="NCBI Taxonomy" id="823"/>
    <lineage>
        <taxon>Bacteria</taxon>
        <taxon>Pseudomonadati</taxon>
        <taxon>Bacteroidota</taxon>
        <taxon>Bacteroidia</taxon>
        <taxon>Bacteroidales</taxon>
        <taxon>Tannerellaceae</taxon>
        <taxon>Parabacteroides</taxon>
    </lineage>
</organism>
<dbReference type="AlphaFoldDB" id="A0A173V490"/>
<accession>A0A173V490</accession>
<evidence type="ECO:0000313" key="1">
    <source>
        <dbReference type="EMBL" id="CUN22063.1"/>
    </source>
</evidence>
<dbReference type="RefSeq" id="WP_057319492.1">
    <property type="nucleotide sequence ID" value="NZ_CYXP01000006.1"/>
</dbReference>
<dbReference type="Proteomes" id="UP000095591">
    <property type="component" value="Unassembled WGS sequence"/>
</dbReference>
<gene>
    <name evidence="1" type="ORF">ERS852429_02604</name>
</gene>
<reference evidence="1 2" key="1">
    <citation type="submission" date="2015-09" db="EMBL/GenBank/DDBJ databases">
        <authorList>
            <consortium name="Pathogen Informatics"/>
        </authorList>
    </citation>
    <scope>NUCLEOTIDE SEQUENCE [LARGE SCALE GENOMIC DNA]</scope>
    <source>
        <strain evidence="1 2">2789STDY5608872</strain>
    </source>
</reference>
<proteinExistence type="predicted"/>
<evidence type="ECO:0000313" key="2">
    <source>
        <dbReference type="Proteomes" id="UP000095591"/>
    </source>
</evidence>
<sequence length="74" mass="8685">MIEQRRVVKCLGLIDGGEIPANMTKKELLEFISNELKEFREDEVLHYFLRFIVSGESTYHEVPSDQDMVDHNDE</sequence>
<protein>
    <submittedName>
        <fullName evidence="1">Uncharacterized protein</fullName>
    </submittedName>
</protein>
<name>A0A173V490_PARDI</name>
<dbReference type="EMBL" id="CYXP01000006">
    <property type="protein sequence ID" value="CUN22063.1"/>
    <property type="molecule type" value="Genomic_DNA"/>
</dbReference>